<dbReference type="Proteomes" id="UP001302349">
    <property type="component" value="Chromosome"/>
</dbReference>
<evidence type="ECO:0000313" key="2">
    <source>
        <dbReference type="Proteomes" id="UP001302349"/>
    </source>
</evidence>
<name>A0ABZ0IQZ6_9BACT</name>
<dbReference type="PROSITE" id="PS51257">
    <property type="entry name" value="PROKAR_LIPOPROTEIN"/>
    <property type="match status" value="1"/>
</dbReference>
<reference evidence="1 2" key="1">
    <citation type="journal article" date="2023" name="Microbiol. Resour. Announc.">
        <title>Complete Genome Sequence of Imperialibacter roseus strain P4T.</title>
        <authorList>
            <person name="Tizabi D.R."/>
            <person name="Bachvaroff T."/>
            <person name="Hill R.T."/>
        </authorList>
    </citation>
    <scope>NUCLEOTIDE SEQUENCE [LARGE SCALE GENOMIC DNA]</scope>
    <source>
        <strain evidence="1 2">P4T</strain>
    </source>
</reference>
<gene>
    <name evidence="1" type="ORF">RT717_23985</name>
</gene>
<organism evidence="1 2">
    <name type="scientific">Imperialibacter roseus</name>
    <dbReference type="NCBI Taxonomy" id="1324217"/>
    <lineage>
        <taxon>Bacteria</taxon>
        <taxon>Pseudomonadati</taxon>
        <taxon>Bacteroidota</taxon>
        <taxon>Cytophagia</taxon>
        <taxon>Cytophagales</taxon>
        <taxon>Flammeovirgaceae</taxon>
        <taxon>Imperialibacter</taxon>
    </lineage>
</organism>
<keyword evidence="2" id="KW-1185">Reference proteome</keyword>
<dbReference type="RefSeq" id="WP_317488876.1">
    <property type="nucleotide sequence ID" value="NZ_CP136051.1"/>
</dbReference>
<sequence>MKNVLTLVGAVFFLLACNVDKGKKVDVEKLDFKTTDRSELFFKNMRQSAYTTTEQQEAGVYLYTHKTWDEDSLSPLVPTIVFNWRQDRAYLMLNWSEKWSVLEQIDVTVSSDTLPGYQLIYREGNMQDQLTFSATLYNAMMDGGRFALRKDEEKVPLFTSDEKREAFRVTLYDYLRLTGWF</sequence>
<evidence type="ECO:0008006" key="3">
    <source>
        <dbReference type="Google" id="ProtNLM"/>
    </source>
</evidence>
<accession>A0ABZ0IQZ6</accession>
<evidence type="ECO:0000313" key="1">
    <source>
        <dbReference type="EMBL" id="WOK06141.1"/>
    </source>
</evidence>
<protein>
    <recommendedName>
        <fullName evidence="3">Lipoprotein</fullName>
    </recommendedName>
</protein>
<proteinExistence type="predicted"/>
<dbReference type="EMBL" id="CP136051">
    <property type="protein sequence ID" value="WOK06141.1"/>
    <property type="molecule type" value="Genomic_DNA"/>
</dbReference>